<keyword evidence="3" id="KW-1185">Reference proteome</keyword>
<evidence type="ECO:0000313" key="2">
    <source>
        <dbReference type="EMBL" id="KAA8909793.1"/>
    </source>
</evidence>
<dbReference type="OrthoDB" id="120976at2759"/>
<gene>
    <name evidence="2" type="ORF">FN846DRAFT_905447</name>
</gene>
<sequence>MPPKRQRKIEIYADTIDIFTGSPANSSSRPKRKQPDTEAASAAHPPKRQAFGPKSCNSRDTSFRQDDSFLDEKSGVKGSDENEGAGAGNSAKPVSALKTAFQPGNEIRKYLEAHDVDAKELASMVDCDKIQEVADIISKKELWTPSLVSCFADSMIEKLDLNLPASSDGFSIPEFPPAELLAPLFAQRRFTKLTTLNLRNNILSTDDIALLRLLPSLTTLDLCGTGITNMALYNLVCHRHTLTSLNISNNQGITDEARFVFRPLYRLTALFLRGTNISMPALRRLVIDDLPKGCRLLSIPAHAIETINNMQEKYAADIPAGYIEDPSKVEHATMPVLKRNLELHAKFNKDVQVTGTKVELVHRLKALLGNRYSDMRIVAVLGRAN</sequence>
<comment type="caution">
    <text evidence="2">The sequence shown here is derived from an EMBL/GenBank/DDBJ whole genome shotgun (WGS) entry which is preliminary data.</text>
</comment>
<dbReference type="Proteomes" id="UP000326924">
    <property type="component" value="Unassembled WGS sequence"/>
</dbReference>
<feature type="region of interest" description="Disordered" evidence="1">
    <location>
        <begin position="1"/>
        <end position="95"/>
    </location>
</feature>
<dbReference type="InterPro" id="IPR032675">
    <property type="entry name" value="LRR_dom_sf"/>
</dbReference>
<dbReference type="AlphaFoldDB" id="A0A5J5F1M0"/>
<dbReference type="EMBL" id="VXIS01000054">
    <property type="protein sequence ID" value="KAA8909793.1"/>
    <property type="molecule type" value="Genomic_DNA"/>
</dbReference>
<dbReference type="InParanoid" id="A0A5J5F1M0"/>
<accession>A0A5J5F1M0</accession>
<protein>
    <submittedName>
        <fullName evidence="2">Uncharacterized protein</fullName>
    </submittedName>
</protein>
<name>A0A5J5F1M0_9PEZI</name>
<dbReference type="SUPFAM" id="SSF52047">
    <property type="entry name" value="RNI-like"/>
    <property type="match status" value="1"/>
</dbReference>
<dbReference type="Gene3D" id="3.80.10.10">
    <property type="entry name" value="Ribonuclease Inhibitor"/>
    <property type="match status" value="1"/>
</dbReference>
<feature type="compositionally biased region" description="Basic and acidic residues" evidence="1">
    <location>
        <begin position="61"/>
        <end position="80"/>
    </location>
</feature>
<evidence type="ECO:0000313" key="3">
    <source>
        <dbReference type="Proteomes" id="UP000326924"/>
    </source>
</evidence>
<organism evidence="2 3">
    <name type="scientific">Sphaerosporella brunnea</name>
    <dbReference type="NCBI Taxonomy" id="1250544"/>
    <lineage>
        <taxon>Eukaryota</taxon>
        <taxon>Fungi</taxon>
        <taxon>Dikarya</taxon>
        <taxon>Ascomycota</taxon>
        <taxon>Pezizomycotina</taxon>
        <taxon>Pezizomycetes</taxon>
        <taxon>Pezizales</taxon>
        <taxon>Pyronemataceae</taxon>
        <taxon>Sphaerosporella</taxon>
    </lineage>
</organism>
<evidence type="ECO:0000256" key="1">
    <source>
        <dbReference type="SAM" id="MobiDB-lite"/>
    </source>
</evidence>
<proteinExistence type="predicted"/>
<reference evidence="2 3" key="1">
    <citation type="submission" date="2019-09" db="EMBL/GenBank/DDBJ databases">
        <title>Draft genome of the ectomycorrhizal ascomycete Sphaerosporella brunnea.</title>
        <authorList>
            <consortium name="DOE Joint Genome Institute"/>
            <person name="Benucci G.M."/>
            <person name="Marozzi G."/>
            <person name="Antonielli L."/>
            <person name="Sanchez S."/>
            <person name="Marco P."/>
            <person name="Wang X."/>
            <person name="Falini L.B."/>
            <person name="Barry K."/>
            <person name="Haridas S."/>
            <person name="Lipzen A."/>
            <person name="Labutti K."/>
            <person name="Grigoriev I.V."/>
            <person name="Murat C."/>
            <person name="Martin F."/>
            <person name="Albertini E."/>
            <person name="Donnini D."/>
            <person name="Bonito G."/>
        </authorList>
    </citation>
    <scope>NUCLEOTIDE SEQUENCE [LARGE SCALE GENOMIC DNA]</scope>
    <source>
        <strain evidence="2 3">Sb_GMNB300</strain>
    </source>
</reference>